<dbReference type="OrthoDB" id="6020543at2759"/>
<dbReference type="AlphaFoldDB" id="D1MAJ1"/>
<evidence type="ECO:0000313" key="9">
    <source>
        <dbReference type="EMBL" id="ACY95482.1"/>
    </source>
</evidence>
<keyword evidence="11" id="KW-1185">Reference proteome</keyword>
<dbReference type="InterPro" id="IPR036508">
    <property type="entry name" value="Chitin-bd_dom_sf"/>
</dbReference>
<keyword evidence="2 7" id="KW-0732">Signal</keyword>
<gene>
    <name evidence="9" type="primary">PMP2-A</name>
    <name evidence="10" type="synonym">AUGUSTUS-3.0.2_03274</name>
    <name evidence="10" type="ORF">TcasGA2_TC003274</name>
</gene>
<keyword evidence="1" id="KW-0147">Chitin-binding</keyword>
<dbReference type="PROSITE" id="PS50940">
    <property type="entry name" value="CHIT_BIND_II"/>
    <property type="match status" value="2"/>
</dbReference>
<dbReference type="GeneID" id="100313960"/>
<dbReference type="InterPro" id="IPR002557">
    <property type="entry name" value="Chitin-bd_dom"/>
</dbReference>
<dbReference type="Pfam" id="PF01607">
    <property type="entry name" value="CBM_14"/>
    <property type="match status" value="2"/>
</dbReference>
<dbReference type="InterPro" id="IPR051940">
    <property type="entry name" value="Chitin_bind-dev_reg"/>
</dbReference>
<dbReference type="Proteomes" id="UP000007266">
    <property type="component" value="Linkage group 3"/>
</dbReference>
<dbReference type="STRING" id="7070.D1MAJ1"/>
<dbReference type="KEGG" id="tca:100313960"/>
<keyword evidence="4" id="KW-1015">Disulfide bond</keyword>
<reference evidence="10 11" key="1">
    <citation type="journal article" date="2008" name="Nature">
        <title>The genome of the model beetle and pest Tribolium castaneum.</title>
        <authorList>
            <consortium name="Tribolium Genome Sequencing Consortium"/>
            <person name="Richards S."/>
            <person name="Gibbs R.A."/>
            <person name="Weinstock G.M."/>
            <person name="Brown S.J."/>
            <person name="Denell R."/>
            <person name="Beeman R.W."/>
            <person name="Gibbs R."/>
            <person name="Beeman R.W."/>
            <person name="Brown S.J."/>
            <person name="Bucher G."/>
            <person name="Friedrich M."/>
            <person name="Grimmelikhuijzen C.J."/>
            <person name="Klingler M."/>
            <person name="Lorenzen M."/>
            <person name="Richards S."/>
            <person name="Roth S."/>
            <person name="Schroder R."/>
            <person name="Tautz D."/>
            <person name="Zdobnov E.M."/>
            <person name="Muzny D."/>
            <person name="Gibbs R.A."/>
            <person name="Weinstock G.M."/>
            <person name="Attaway T."/>
            <person name="Bell S."/>
            <person name="Buhay C.J."/>
            <person name="Chandrabose M.N."/>
            <person name="Chavez D."/>
            <person name="Clerk-Blankenburg K.P."/>
            <person name="Cree A."/>
            <person name="Dao M."/>
            <person name="Davis C."/>
            <person name="Chacko J."/>
            <person name="Dinh H."/>
            <person name="Dugan-Rocha S."/>
            <person name="Fowler G."/>
            <person name="Garner T.T."/>
            <person name="Garnes J."/>
            <person name="Gnirke A."/>
            <person name="Hawes A."/>
            <person name="Hernandez J."/>
            <person name="Hines S."/>
            <person name="Holder M."/>
            <person name="Hume J."/>
            <person name="Jhangiani S.N."/>
            <person name="Joshi V."/>
            <person name="Khan Z.M."/>
            <person name="Jackson L."/>
            <person name="Kovar C."/>
            <person name="Kowis A."/>
            <person name="Lee S."/>
            <person name="Lewis L.R."/>
            <person name="Margolis J."/>
            <person name="Morgan M."/>
            <person name="Nazareth L.V."/>
            <person name="Nguyen N."/>
            <person name="Okwuonu G."/>
            <person name="Parker D."/>
            <person name="Richards S."/>
            <person name="Ruiz S.J."/>
            <person name="Santibanez J."/>
            <person name="Savard J."/>
            <person name="Scherer S.E."/>
            <person name="Schneider B."/>
            <person name="Sodergren E."/>
            <person name="Tautz D."/>
            <person name="Vattahil S."/>
            <person name="Villasana D."/>
            <person name="White C.S."/>
            <person name="Wright R."/>
            <person name="Park Y."/>
            <person name="Beeman R.W."/>
            <person name="Lord J."/>
            <person name="Oppert B."/>
            <person name="Lorenzen M."/>
            <person name="Brown S."/>
            <person name="Wang L."/>
            <person name="Savard J."/>
            <person name="Tautz D."/>
            <person name="Richards S."/>
            <person name="Weinstock G."/>
            <person name="Gibbs R.A."/>
            <person name="Liu Y."/>
            <person name="Worley K."/>
            <person name="Weinstock G."/>
            <person name="Elsik C.G."/>
            <person name="Reese J.T."/>
            <person name="Elhaik E."/>
            <person name="Landan G."/>
            <person name="Graur D."/>
            <person name="Arensburger P."/>
            <person name="Atkinson P."/>
            <person name="Beeman R.W."/>
            <person name="Beidler J."/>
            <person name="Brown S.J."/>
            <person name="Demuth J.P."/>
            <person name="Drury D.W."/>
            <person name="Du Y.Z."/>
            <person name="Fujiwara H."/>
            <person name="Lorenzen M."/>
            <person name="Maselli V."/>
            <person name="Osanai M."/>
            <person name="Park Y."/>
            <person name="Robertson H.M."/>
            <person name="Tu Z."/>
            <person name="Wang J.J."/>
            <person name="Wang S."/>
            <person name="Richards S."/>
            <person name="Song H."/>
            <person name="Zhang L."/>
            <person name="Sodergren E."/>
            <person name="Werner D."/>
            <person name="Stanke M."/>
            <person name="Morgenstern B."/>
            <person name="Solovyev V."/>
            <person name="Kosarev P."/>
            <person name="Brown G."/>
            <person name="Chen H.C."/>
            <person name="Ermolaeva O."/>
            <person name="Hlavina W."/>
            <person name="Kapustin Y."/>
            <person name="Kiryutin B."/>
            <person name="Kitts P."/>
            <person name="Maglott D."/>
            <person name="Pruitt K."/>
            <person name="Sapojnikov V."/>
            <person name="Souvorov A."/>
            <person name="Mackey A.J."/>
            <person name="Waterhouse R.M."/>
            <person name="Wyder S."/>
            <person name="Zdobnov E.M."/>
            <person name="Zdobnov E.M."/>
            <person name="Wyder S."/>
            <person name="Kriventseva E.V."/>
            <person name="Kadowaki T."/>
            <person name="Bork P."/>
            <person name="Aranda M."/>
            <person name="Bao R."/>
            <person name="Beermann A."/>
            <person name="Berns N."/>
            <person name="Bolognesi R."/>
            <person name="Bonneton F."/>
            <person name="Bopp D."/>
            <person name="Brown S.J."/>
            <person name="Bucher G."/>
            <person name="Butts T."/>
            <person name="Chaumot A."/>
            <person name="Denell R.E."/>
            <person name="Ferrier D.E."/>
            <person name="Friedrich M."/>
            <person name="Gordon C.M."/>
            <person name="Jindra M."/>
            <person name="Klingler M."/>
            <person name="Lan Q."/>
            <person name="Lattorff H.M."/>
            <person name="Laudet V."/>
            <person name="von Levetsow C."/>
            <person name="Liu Z."/>
            <person name="Lutz R."/>
            <person name="Lynch J.A."/>
            <person name="da Fonseca R.N."/>
            <person name="Posnien N."/>
            <person name="Reuter R."/>
            <person name="Roth S."/>
            <person name="Savard J."/>
            <person name="Schinko J.B."/>
            <person name="Schmitt C."/>
            <person name="Schoppmeier M."/>
            <person name="Schroder R."/>
            <person name="Shippy T.D."/>
            <person name="Simonnet F."/>
            <person name="Marques-Souza H."/>
            <person name="Tautz D."/>
            <person name="Tomoyasu Y."/>
            <person name="Trauner J."/>
            <person name="Van der Zee M."/>
            <person name="Vervoort M."/>
            <person name="Wittkopp N."/>
            <person name="Wimmer E.A."/>
            <person name="Yang X."/>
            <person name="Jones A.K."/>
            <person name="Sattelle D.B."/>
            <person name="Ebert P.R."/>
            <person name="Nelson D."/>
            <person name="Scott J.G."/>
            <person name="Beeman R.W."/>
            <person name="Muthukrishnan S."/>
            <person name="Kramer K.J."/>
            <person name="Arakane Y."/>
            <person name="Beeman R.W."/>
            <person name="Zhu Q."/>
            <person name="Hogenkamp D."/>
            <person name="Dixit R."/>
            <person name="Oppert B."/>
            <person name="Jiang H."/>
            <person name="Zou Z."/>
            <person name="Marshall J."/>
            <person name="Elpidina E."/>
            <person name="Vinokurov K."/>
            <person name="Oppert C."/>
            <person name="Zou Z."/>
            <person name="Evans J."/>
            <person name="Lu Z."/>
            <person name="Zhao P."/>
            <person name="Sumathipala N."/>
            <person name="Altincicek B."/>
            <person name="Vilcinskas A."/>
            <person name="Williams M."/>
            <person name="Hultmark D."/>
            <person name="Hetru C."/>
            <person name="Jiang H."/>
            <person name="Grimmelikhuijzen C.J."/>
            <person name="Hauser F."/>
            <person name="Cazzamali G."/>
            <person name="Williamson M."/>
            <person name="Park Y."/>
            <person name="Li B."/>
            <person name="Tanaka Y."/>
            <person name="Predel R."/>
            <person name="Neupert S."/>
            <person name="Schachtner J."/>
            <person name="Verleyen P."/>
            <person name="Raible F."/>
            <person name="Bork P."/>
            <person name="Friedrich M."/>
            <person name="Walden K.K."/>
            <person name="Robertson H.M."/>
            <person name="Angeli S."/>
            <person name="Foret S."/>
            <person name="Bucher G."/>
            <person name="Schuetz S."/>
            <person name="Maleszka R."/>
            <person name="Wimmer E.A."/>
            <person name="Beeman R.W."/>
            <person name="Lorenzen M."/>
            <person name="Tomoyasu Y."/>
            <person name="Miller S.C."/>
            <person name="Grossmann D."/>
            <person name="Bucher G."/>
        </authorList>
    </citation>
    <scope>NUCLEOTIDE SEQUENCE [LARGE SCALE GENOMIC DNA]</scope>
    <source>
        <strain evidence="10 11">Georgia GA2</strain>
    </source>
</reference>
<dbReference type="InParanoid" id="D1MAJ1"/>
<evidence type="ECO:0000256" key="1">
    <source>
        <dbReference type="ARBA" id="ARBA00022669"/>
    </source>
</evidence>
<keyword evidence="5" id="KW-0325">Glycoprotein</keyword>
<proteinExistence type="evidence at transcript level"/>
<accession>D1MAJ1</accession>
<reference evidence="10 11" key="3">
    <citation type="journal article" date="2010" name="Nucleic Acids Res.">
        <title>BeetleBase in 2010: revisions to provide comprehensive genomic information for Tribolium castaneum.</title>
        <authorList>
            <person name="Kim H.S."/>
            <person name="Murphy T."/>
            <person name="Xia J."/>
            <person name="Caragea D."/>
            <person name="Park Y."/>
            <person name="Beeman R.W."/>
            <person name="Lorenzen M.D."/>
            <person name="Butcher S."/>
            <person name="Manak J.R."/>
            <person name="Brown S.J."/>
        </authorList>
    </citation>
    <scope>GENOME REANNOTATION</scope>
    <source>
        <strain evidence="10 11">Georgia GA2</strain>
    </source>
</reference>
<evidence type="ECO:0000256" key="5">
    <source>
        <dbReference type="ARBA" id="ARBA00023180"/>
    </source>
</evidence>
<evidence type="ECO:0000256" key="2">
    <source>
        <dbReference type="ARBA" id="ARBA00022729"/>
    </source>
</evidence>
<dbReference type="GO" id="GO:0005576">
    <property type="term" value="C:extracellular region"/>
    <property type="evidence" value="ECO:0007669"/>
    <property type="project" value="InterPro"/>
</dbReference>
<feature type="compositionally biased region" description="Low complexity" evidence="6">
    <location>
        <begin position="88"/>
        <end position="97"/>
    </location>
</feature>
<protein>
    <submittedName>
        <fullName evidence="9">Peritrophic matrix protein 2-A</fullName>
    </submittedName>
</protein>
<dbReference type="EMBL" id="KQ971318">
    <property type="protein sequence ID" value="EFA00423.1"/>
    <property type="molecule type" value="Genomic_DNA"/>
</dbReference>
<feature type="region of interest" description="Disordered" evidence="6">
    <location>
        <begin position="80"/>
        <end position="106"/>
    </location>
</feature>
<name>D1MAJ1_TRICA</name>
<dbReference type="SMART" id="SM00494">
    <property type="entry name" value="ChtBD2"/>
    <property type="match status" value="2"/>
</dbReference>
<evidence type="ECO:0000256" key="4">
    <source>
        <dbReference type="ARBA" id="ARBA00023157"/>
    </source>
</evidence>
<evidence type="ECO:0000256" key="3">
    <source>
        <dbReference type="ARBA" id="ARBA00022737"/>
    </source>
</evidence>
<dbReference type="PANTHER" id="PTHR23301:SF106">
    <property type="entry name" value="CHITIN-BINDING TYPE-2 DOMAIN-CONTAINING PROTEIN-RELATED"/>
    <property type="match status" value="1"/>
</dbReference>
<feature type="domain" description="Chitin-binding type-2" evidence="8">
    <location>
        <begin position="105"/>
        <end position="159"/>
    </location>
</feature>
<dbReference type="RefSeq" id="NP_001161930.1">
    <property type="nucleotide sequence ID" value="NM_001168458.1"/>
</dbReference>
<feature type="signal peptide" evidence="7">
    <location>
        <begin position="1"/>
        <end position="18"/>
    </location>
</feature>
<dbReference type="GO" id="GO:0008061">
    <property type="term" value="F:chitin binding"/>
    <property type="evidence" value="ECO:0007669"/>
    <property type="project" value="UniProtKB-KW"/>
</dbReference>
<dbReference type="CAZy" id="CBM14">
    <property type="family name" value="Carbohydrate-Binding Module Family 14"/>
</dbReference>
<dbReference type="HOGENOM" id="CLU_148222_0_0_1"/>
<dbReference type="OMA" id="QSECCIS"/>
<dbReference type="CTD" id="100313960"/>
<feature type="chain" id="PRO_5010111142" evidence="7">
    <location>
        <begin position="19"/>
        <end position="168"/>
    </location>
</feature>
<dbReference type="Gene3D" id="2.170.140.10">
    <property type="entry name" value="Chitin binding domain"/>
    <property type="match status" value="2"/>
</dbReference>
<reference evidence="10" key="4">
    <citation type="submission" date="2014-11" db="EMBL/GenBank/DDBJ databases">
        <title>Tools and pipelines for BioNano data: molecule assembly pipeline and FASTA super scaffolding tool.</title>
        <authorList>
            <person name="Shelton J.M."/>
            <person name="Herndon N."/>
            <person name="Coleman C."/>
            <person name="Lu N."/>
            <person name="Brown S.J."/>
        </authorList>
    </citation>
    <scope>NUCLEOTIDE SEQUENCE</scope>
    <source>
        <strain evidence="10">Georgia GA2</strain>
    </source>
</reference>
<dbReference type="EMBL" id="GU128099">
    <property type="protein sequence ID" value="ACY95482.1"/>
    <property type="molecule type" value="mRNA"/>
</dbReference>
<sequence length="168" mass="18405">MKGVVVFTILALALGVRAGDPLCSGLPLDQEVLFPSPIDCSLYYKCYQGIFSEEKCPKGLYFSEYNKGCVEAQYSECMGGTGTPPSPTTSTTTTEPPTETPDPVDPRCIDNETSYWPHVSVCHLYIECYGGKSYEMTCPPGTYFSDQHKKCVEASQSECCISDPSQCK</sequence>
<evidence type="ECO:0000256" key="7">
    <source>
        <dbReference type="SAM" id="SignalP"/>
    </source>
</evidence>
<organism evidence="9">
    <name type="scientific">Tribolium castaneum</name>
    <name type="common">Red flour beetle</name>
    <dbReference type="NCBI Taxonomy" id="7070"/>
    <lineage>
        <taxon>Eukaryota</taxon>
        <taxon>Metazoa</taxon>
        <taxon>Ecdysozoa</taxon>
        <taxon>Arthropoda</taxon>
        <taxon>Hexapoda</taxon>
        <taxon>Insecta</taxon>
        <taxon>Pterygota</taxon>
        <taxon>Neoptera</taxon>
        <taxon>Endopterygota</taxon>
        <taxon>Coleoptera</taxon>
        <taxon>Polyphaga</taxon>
        <taxon>Cucujiformia</taxon>
        <taxon>Tenebrionidae</taxon>
        <taxon>Tenebrionidae incertae sedis</taxon>
        <taxon>Tribolium</taxon>
    </lineage>
</organism>
<reference evidence="9" key="2">
    <citation type="journal article" date="2010" name="Insect Biochem. Mol. Biol.">
        <title>Genes encoding proteins with peritrophin A-type chitin-binding domains in Tribolium castaneum are grouped into three distinct families based on phylogeny, expression and function.</title>
        <authorList>
            <person name="Jasrapuria S."/>
            <person name="Arakane Y."/>
            <person name="Osman G."/>
            <person name="Kramer K.J."/>
            <person name="Beeman R.W."/>
            <person name="Muthukrishnan S."/>
        </authorList>
    </citation>
    <scope>NUCLEOTIDE SEQUENCE</scope>
    <source>
        <strain evidence="9">Georgia-1</strain>
    </source>
</reference>
<dbReference type="PANTHER" id="PTHR23301">
    <property type="entry name" value="CHITIN BINDING PERITROPHIN-A"/>
    <property type="match status" value="1"/>
</dbReference>
<feature type="domain" description="Chitin-binding type-2" evidence="8">
    <location>
        <begin position="20"/>
        <end position="79"/>
    </location>
</feature>
<keyword evidence="3" id="KW-0677">Repeat</keyword>
<evidence type="ECO:0000259" key="8">
    <source>
        <dbReference type="PROSITE" id="PS50940"/>
    </source>
</evidence>
<evidence type="ECO:0000256" key="6">
    <source>
        <dbReference type="SAM" id="MobiDB-lite"/>
    </source>
</evidence>
<dbReference type="SUPFAM" id="SSF57625">
    <property type="entry name" value="Invertebrate chitin-binding proteins"/>
    <property type="match status" value="2"/>
</dbReference>
<evidence type="ECO:0000313" key="11">
    <source>
        <dbReference type="Proteomes" id="UP000007266"/>
    </source>
</evidence>
<evidence type="ECO:0000313" key="10">
    <source>
        <dbReference type="EMBL" id="EFA00423.1"/>
    </source>
</evidence>